<evidence type="ECO:0000313" key="2">
    <source>
        <dbReference type="EMBL" id="WWC72376.1"/>
    </source>
</evidence>
<dbReference type="OrthoDB" id="2735536at2759"/>
<reference evidence="1" key="3">
    <citation type="submission" date="2016-07" db="EMBL/GenBank/DDBJ databases">
        <title>Evolution of pathogenesis and genome organization in the Tremellales.</title>
        <authorList>
            <person name="Cuomo C."/>
            <person name="Litvintseva A."/>
            <person name="Heitman J."/>
            <person name="Chen Y."/>
            <person name="Sun S."/>
            <person name="Springer D."/>
            <person name="Dromer F."/>
            <person name="Young S."/>
            <person name="Zeng Q."/>
            <person name="Chapman S."/>
            <person name="Gujja S."/>
            <person name="Saif S."/>
            <person name="Birren B."/>
        </authorList>
    </citation>
    <scope>NUCLEOTIDE SEQUENCE</scope>
    <source>
        <strain evidence="1">CBS 10737</strain>
    </source>
</reference>
<evidence type="ECO:0000313" key="1">
    <source>
        <dbReference type="EMBL" id="OCF46753.1"/>
    </source>
</evidence>
<dbReference type="EMBL" id="CP144527">
    <property type="protein sequence ID" value="WWC72376.1"/>
    <property type="molecule type" value="Genomic_DNA"/>
</dbReference>
<dbReference type="Proteomes" id="UP000094020">
    <property type="component" value="Chromosome 9"/>
</dbReference>
<dbReference type="Pfam" id="PF11709">
    <property type="entry name" value="Mit_ribos_Mrp51"/>
    <property type="match status" value="1"/>
</dbReference>
<proteinExistence type="predicted"/>
<sequence length="487" mass="55903">MSSSPFPQLLRRANISTYDPLITRIYTSTPSSKSQYNDWGLKFNLPIKKGPRYIKFNSLDAGPGINCDWRSGEREARFVQAWGTGKIRWQNDNEIMNYSLRTEKIYDNENNKHSDDYLTEQIENENSSDNQGNKEEEELIISNKEIWLKDIESMSLKEFENYLDLIRNKRKEFLNKRLNDLPNKIKDTLILPEDKTLIHLASTGKTTSQSIINLQTSLTCKELSSKNSNSKLHSKLHRTFGLNYSKKPTSTNDFLPNELIQKGRILNKVSRYDDSHSRAINNTRNSGGGNNLPWVVSLGGITGKTIQNKNNKITEINKNYTSLIEETDYKRLNNLSGIGNFKINRAEMSNQPPIILGLKDSNKLLLSSLNNRMGGKWRQSTANQPSSLDTFKFDIDLTINSIESNPETIPKEIGSKEWVGDESKLSKLNDWSFKYNFGGPKNDRKKGEALERLRIKEDREQTMERLNRLLGKYKIGGEKKTEQSSEQ</sequence>
<evidence type="ECO:0000313" key="3">
    <source>
        <dbReference type="Proteomes" id="UP000094020"/>
    </source>
</evidence>
<dbReference type="PANTHER" id="PTHR28058">
    <property type="entry name" value="37S RIBOSOMAL PROTEIN MRP51, MITOCHONDRIAL"/>
    <property type="match status" value="1"/>
</dbReference>
<reference evidence="1" key="1">
    <citation type="submission" date="2013-07" db="EMBL/GenBank/DDBJ databases">
        <title>The Genome Sequence of Cryptococcus pinus CBS10737.</title>
        <authorList>
            <consortium name="The Broad Institute Genome Sequencing Platform"/>
            <person name="Cuomo C."/>
            <person name="Litvintseva A."/>
            <person name="Chen Y."/>
            <person name="Heitman J."/>
            <person name="Sun S."/>
            <person name="Springer D."/>
            <person name="Dromer F."/>
            <person name="Young S.K."/>
            <person name="Zeng Q."/>
            <person name="Gargeya S."/>
            <person name="Fitzgerald M."/>
            <person name="Abouelleil A."/>
            <person name="Alvarado L."/>
            <person name="Berlin A.M."/>
            <person name="Chapman S.B."/>
            <person name="Dewar J."/>
            <person name="Goldberg J."/>
            <person name="Griggs A."/>
            <person name="Gujja S."/>
            <person name="Hansen M."/>
            <person name="Howarth C."/>
            <person name="Imamovic A."/>
            <person name="Larimer J."/>
            <person name="McCowan C."/>
            <person name="Murphy C."/>
            <person name="Pearson M."/>
            <person name="Priest M."/>
            <person name="Roberts A."/>
            <person name="Saif S."/>
            <person name="Shea T."/>
            <person name="Sykes S."/>
            <person name="Wortman J."/>
            <person name="Nusbaum C."/>
            <person name="Birren B."/>
        </authorList>
    </citation>
    <scope>NUCLEOTIDE SEQUENCE [LARGE SCALE GENOMIC DNA]</scope>
    <source>
        <strain evidence="1">CBS 10737</strain>
    </source>
</reference>
<protein>
    <submittedName>
        <fullName evidence="1">Uncharacterized protein</fullName>
    </submittedName>
</protein>
<dbReference type="PANTHER" id="PTHR28058:SF1">
    <property type="entry name" value="SMALL RIBOSOMAL SUBUNIT PROTEIN BS1M"/>
    <property type="match status" value="1"/>
</dbReference>
<dbReference type="EMBL" id="KI894015">
    <property type="protein sequence ID" value="OCF46753.1"/>
    <property type="molecule type" value="Genomic_DNA"/>
</dbReference>
<dbReference type="InterPro" id="IPR016712">
    <property type="entry name" value="Rbsml_bS1m-like"/>
</dbReference>
<dbReference type="KEGG" id="kpin:30175509"/>
<dbReference type="AlphaFoldDB" id="A0A1B9HU05"/>
<gene>
    <name evidence="1" type="ORF">I206_07140</name>
    <name evidence="2" type="ORF">I206_106338</name>
</gene>
<reference evidence="2" key="2">
    <citation type="submission" date="2013-07" db="EMBL/GenBank/DDBJ databases">
        <authorList>
            <consortium name="The Broad Institute Genome Sequencing Platform"/>
            <person name="Cuomo C."/>
            <person name="Litvintseva A."/>
            <person name="Chen Y."/>
            <person name="Heitman J."/>
            <person name="Sun S."/>
            <person name="Springer D."/>
            <person name="Dromer F."/>
            <person name="Young S.K."/>
            <person name="Zeng Q."/>
            <person name="Gargeya S."/>
            <person name="Fitzgerald M."/>
            <person name="Abouelleil A."/>
            <person name="Alvarado L."/>
            <person name="Berlin A.M."/>
            <person name="Chapman S.B."/>
            <person name="Dewar J."/>
            <person name="Goldberg J."/>
            <person name="Griggs A."/>
            <person name="Gujja S."/>
            <person name="Hansen M."/>
            <person name="Howarth C."/>
            <person name="Imamovic A."/>
            <person name="Larimer J."/>
            <person name="McCowan C."/>
            <person name="Murphy C."/>
            <person name="Pearson M."/>
            <person name="Priest M."/>
            <person name="Roberts A."/>
            <person name="Saif S."/>
            <person name="Shea T."/>
            <person name="Sykes S."/>
            <person name="Wortman J."/>
            <person name="Nusbaum C."/>
            <person name="Birren B."/>
        </authorList>
    </citation>
    <scope>NUCLEOTIDE SEQUENCE</scope>
    <source>
        <strain evidence="2">CBS 10737</strain>
    </source>
</reference>
<reference evidence="2" key="4">
    <citation type="submission" date="2024-02" db="EMBL/GenBank/DDBJ databases">
        <title>Comparative genomics of Cryptococcus and Kwoniella reveals pathogenesis evolution and contrasting modes of karyotype evolution via chromosome fusion or intercentromeric recombination.</title>
        <authorList>
            <person name="Coelho M.A."/>
            <person name="David-Palma M."/>
            <person name="Shea T."/>
            <person name="Bowers K."/>
            <person name="McGinley-Smith S."/>
            <person name="Mohammad A.W."/>
            <person name="Gnirke A."/>
            <person name="Yurkov A.M."/>
            <person name="Nowrousian M."/>
            <person name="Sun S."/>
            <person name="Cuomo C.A."/>
            <person name="Heitman J."/>
        </authorList>
    </citation>
    <scope>NUCLEOTIDE SEQUENCE</scope>
    <source>
        <strain evidence="2">CBS 10737</strain>
    </source>
</reference>
<dbReference type="RefSeq" id="XP_019007972.1">
    <property type="nucleotide sequence ID" value="XM_019158834.1"/>
</dbReference>
<dbReference type="GeneID" id="30175509"/>
<name>A0A1B9HU05_9TREE</name>
<keyword evidence="3" id="KW-1185">Reference proteome</keyword>
<accession>A0A1B9HU05</accession>
<dbReference type="STRING" id="1296096.A0A1B9HU05"/>
<organism evidence="1">
    <name type="scientific">Kwoniella pini CBS 10737</name>
    <dbReference type="NCBI Taxonomy" id="1296096"/>
    <lineage>
        <taxon>Eukaryota</taxon>
        <taxon>Fungi</taxon>
        <taxon>Dikarya</taxon>
        <taxon>Basidiomycota</taxon>
        <taxon>Agaricomycotina</taxon>
        <taxon>Tremellomycetes</taxon>
        <taxon>Tremellales</taxon>
        <taxon>Cryptococcaceae</taxon>
        <taxon>Kwoniella</taxon>
    </lineage>
</organism>